<dbReference type="AlphaFoldDB" id="A0A5N4B2H7"/>
<feature type="compositionally biased region" description="Basic residues" evidence="1">
    <location>
        <begin position="514"/>
        <end position="523"/>
    </location>
</feature>
<evidence type="ECO:0000313" key="3">
    <source>
        <dbReference type="Proteomes" id="UP000327044"/>
    </source>
</evidence>
<feature type="compositionally biased region" description="Basic residues" evidence="1">
    <location>
        <begin position="341"/>
        <end position="354"/>
    </location>
</feature>
<feature type="compositionally biased region" description="Basic and acidic residues" evidence="1">
    <location>
        <begin position="485"/>
        <end position="513"/>
    </location>
</feature>
<dbReference type="InParanoid" id="A0A5N4B2H7"/>
<feature type="region of interest" description="Disordered" evidence="1">
    <location>
        <begin position="341"/>
        <end position="362"/>
    </location>
</feature>
<sequence>MSNVFARHLTMNTFDEDQFAYKIHFSNNLDCDSDSDKSDFDEWYYKHKPPPLYINDDCDVVKIEPFTTVLYKRSISKVLQGASASLKKKSNTVSVSVHGNHVQLTKKAKKKKKKVGKAVVGSASKVNGPKVASATPKVIGNLQNTFDRPKLKEFTGYQESNPVQHPKKKLDQRNESLSKNVKPFSFSSIEWPALGTPSSTRSEADTEVDTLNFSPLANAVTILQDPKVRKKCDNTTPSQTTQKKNMKNKLILETVLRSDDSDSLRITAKRLQNSSSLFNDVKNSKLITKAKTKALQSTKESPPLFENRKKAGPGENFKFQAEDTNNKPTVTSILDNIHTIKKTRKRRSKRKKGSISKQVDNNKSNPIAFNLSSLKWPSLNELIDENNTQQKSAGNQQTKIDKNQKLRTGHEIKLEQNVTCTKLDDCQLKGILKPHAGSDCHDELKNGFWFLDIAESDCKSIKKHSDNQTPKITEPQVQKLNLSKLGDKQSTRRKSENGEQPHQIREVAVEGIKRSKRRRRKKGPSVNNLVNTSPTLPHEDDKWLNDTLCQEMGYKTEDSAVIEVKGQHKKKGASEISATNYKLTTLLSEIEKTPDIVDINREITVNCSRQEQNIIIITSFLGKSQVSKSIIPCSSSNNRTLQKNKTRKHKTPTQKTVESNKWRADQDLLLLEDFLPTFNRTPDNMEGNSVIPLNSFVTGGRDFFLLDKLFPQSSFSIHAKPRLAMSNMFLHFYTGYKNDIEILM</sequence>
<dbReference type="EMBL" id="VVIM01000001">
    <property type="protein sequence ID" value="KAB0803728.1"/>
    <property type="molecule type" value="Genomic_DNA"/>
</dbReference>
<feature type="region of interest" description="Disordered" evidence="1">
    <location>
        <begin position="463"/>
        <end position="537"/>
    </location>
</feature>
<protein>
    <submittedName>
        <fullName evidence="2">Uncharacterized protein</fullName>
    </submittedName>
</protein>
<feature type="region of interest" description="Disordered" evidence="1">
    <location>
        <begin position="155"/>
        <end position="176"/>
    </location>
</feature>
<dbReference type="Proteomes" id="UP000327044">
    <property type="component" value="Unassembled WGS sequence"/>
</dbReference>
<feature type="region of interest" description="Disordered" evidence="1">
    <location>
        <begin position="293"/>
        <end position="325"/>
    </location>
</feature>
<accession>A0A5N4B2H7</accession>
<organism evidence="2 3">
    <name type="scientific">Photinus pyralis</name>
    <name type="common">Common eastern firefly</name>
    <name type="synonym">Lampyris pyralis</name>
    <dbReference type="NCBI Taxonomy" id="7054"/>
    <lineage>
        <taxon>Eukaryota</taxon>
        <taxon>Metazoa</taxon>
        <taxon>Ecdysozoa</taxon>
        <taxon>Arthropoda</taxon>
        <taxon>Hexapoda</taxon>
        <taxon>Insecta</taxon>
        <taxon>Pterygota</taxon>
        <taxon>Neoptera</taxon>
        <taxon>Endopterygota</taxon>
        <taxon>Coleoptera</taxon>
        <taxon>Polyphaga</taxon>
        <taxon>Elateriformia</taxon>
        <taxon>Elateroidea</taxon>
        <taxon>Lampyridae</taxon>
        <taxon>Lampyrinae</taxon>
        <taxon>Photinus</taxon>
    </lineage>
</organism>
<evidence type="ECO:0000313" key="2">
    <source>
        <dbReference type="EMBL" id="KAB0803728.1"/>
    </source>
</evidence>
<reference evidence="2 3" key="1">
    <citation type="journal article" date="2018" name="Elife">
        <title>Firefly genomes illuminate parallel origins of bioluminescence in beetles.</title>
        <authorList>
            <person name="Fallon T.R."/>
            <person name="Lower S.E."/>
            <person name="Chang C.H."/>
            <person name="Bessho-Uehara M."/>
            <person name="Martin G.J."/>
            <person name="Bewick A.J."/>
            <person name="Behringer M."/>
            <person name="Debat H.J."/>
            <person name="Wong I."/>
            <person name="Day J.C."/>
            <person name="Suvorov A."/>
            <person name="Silva C.J."/>
            <person name="Stanger-Hall K.F."/>
            <person name="Hall D.W."/>
            <person name="Schmitz R.J."/>
            <person name="Nelson D.R."/>
            <person name="Lewis S.M."/>
            <person name="Shigenobu S."/>
            <person name="Bybee S.M."/>
            <person name="Larracuente A.M."/>
            <person name="Oba Y."/>
            <person name="Weng J.K."/>
        </authorList>
    </citation>
    <scope>NUCLEOTIDE SEQUENCE [LARGE SCALE GENOMIC DNA]</scope>
    <source>
        <strain evidence="2">1611_PpyrPB1</strain>
        <tissue evidence="2">Whole body</tissue>
    </source>
</reference>
<gene>
    <name evidence="2" type="ORF">PPYR_00698</name>
</gene>
<feature type="compositionally biased region" description="Polar residues" evidence="1">
    <location>
        <begin position="467"/>
        <end position="481"/>
    </location>
</feature>
<name>A0A5N4B2H7_PHOPY</name>
<feature type="compositionally biased region" description="Polar residues" evidence="1">
    <location>
        <begin position="525"/>
        <end position="535"/>
    </location>
</feature>
<evidence type="ECO:0000256" key="1">
    <source>
        <dbReference type="SAM" id="MobiDB-lite"/>
    </source>
</evidence>
<proteinExistence type="predicted"/>
<keyword evidence="3" id="KW-1185">Reference proteome</keyword>
<comment type="caution">
    <text evidence="2">The sequence shown here is derived from an EMBL/GenBank/DDBJ whole genome shotgun (WGS) entry which is preliminary data.</text>
</comment>